<evidence type="ECO:0000313" key="1">
    <source>
        <dbReference type="EMBL" id="MFC6765459.1"/>
    </source>
</evidence>
<organism evidence="1 2">
    <name type="scientific">Natrinema soli</name>
    <dbReference type="NCBI Taxonomy" id="1930624"/>
    <lineage>
        <taxon>Archaea</taxon>
        <taxon>Methanobacteriati</taxon>
        <taxon>Methanobacteriota</taxon>
        <taxon>Stenosarchaea group</taxon>
        <taxon>Halobacteria</taxon>
        <taxon>Halobacteriales</taxon>
        <taxon>Natrialbaceae</taxon>
        <taxon>Natrinema</taxon>
    </lineage>
</organism>
<dbReference type="EMBL" id="JBHSWV010000149">
    <property type="protein sequence ID" value="MFC6765459.1"/>
    <property type="molecule type" value="Genomic_DNA"/>
</dbReference>
<dbReference type="Proteomes" id="UP001596383">
    <property type="component" value="Unassembled WGS sequence"/>
</dbReference>
<protein>
    <submittedName>
        <fullName evidence="1">Uncharacterized protein</fullName>
    </submittedName>
</protein>
<reference evidence="1 2" key="1">
    <citation type="journal article" date="2019" name="Int. J. Syst. Evol. Microbiol.">
        <title>The Global Catalogue of Microorganisms (GCM) 10K type strain sequencing project: providing services to taxonomists for standard genome sequencing and annotation.</title>
        <authorList>
            <consortium name="The Broad Institute Genomics Platform"/>
            <consortium name="The Broad Institute Genome Sequencing Center for Infectious Disease"/>
            <person name="Wu L."/>
            <person name="Ma J."/>
        </authorList>
    </citation>
    <scope>NUCLEOTIDE SEQUENCE [LARGE SCALE GENOMIC DNA]</scope>
    <source>
        <strain evidence="1 2">LMG 29247</strain>
    </source>
</reference>
<gene>
    <name evidence="1" type="ORF">ACFQE6_10820</name>
</gene>
<dbReference type="RefSeq" id="WP_273738478.1">
    <property type="nucleotide sequence ID" value="NZ_JAQIVI010000149.1"/>
</dbReference>
<dbReference type="AlphaFoldDB" id="A0ABD5SKA4"/>
<evidence type="ECO:0000313" key="2">
    <source>
        <dbReference type="Proteomes" id="UP001596383"/>
    </source>
</evidence>
<sequence length="45" mass="4950">MDDETSPPNDDGDDVPLGTLLSQAFDDVDVDVDSVEDVREIREDV</sequence>
<keyword evidence="2" id="KW-1185">Reference proteome</keyword>
<proteinExistence type="predicted"/>
<comment type="caution">
    <text evidence="1">The sequence shown here is derived from an EMBL/GenBank/DDBJ whole genome shotgun (WGS) entry which is preliminary data.</text>
</comment>
<accession>A0ABD5SKA4</accession>
<name>A0ABD5SKA4_9EURY</name>